<feature type="chain" id="PRO_5044784811" evidence="2">
    <location>
        <begin position="25"/>
        <end position="301"/>
    </location>
</feature>
<dbReference type="OrthoDB" id="5790074at2759"/>
<dbReference type="Proteomes" id="UP000031036">
    <property type="component" value="Unassembled WGS sequence"/>
</dbReference>
<keyword evidence="1" id="KW-1133">Transmembrane helix</keyword>
<dbReference type="OMA" id="FICDLHQ"/>
<dbReference type="AlphaFoldDB" id="A0A0B2UVT4"/>
<protein>
    <submittedName>
        <fullName evidence="3">Uncharacterized protein</fullName>
    </submittedName>
</protein>
<comment type="caution">
    <text evidence="3">The sequence shown here is derived from an EMBL/GenBank/DDBJ whole genome shotgun (WGS) entry which is preliminary data.</text>
</comment>
<feature type="signal peptide" evidence="2">
    <location>
        <begin position="1"/>
        <end position="24"/>
    </location>
</feature>
<keyword evidence="2" id="KW-0732">Signal</keyword>
<keyword evidence="1" id="KW-0812">Transmembrane</keyword>
<feature type="transmembrane region" description="Helical" evidence="1">
    <location>
        <begin position="252"/>
        <end position="275"/>
    </location>
</feature>
<sequence>MLSIFHYVFGVLLPLIAEFVVVLGTQTPYPPFFTPCTFPSPIHQPIQFHSLCTVFPRVPFLCDLHQQLSHSGSAAITHAFNKHKAVFSTNSSISLGIVIVRQLAPPPNVDVVYRNRNEYGCLFEDECTRMDVERVQKFVSSAKMFTKIYASTLYERWFAESHDNCNQANILALIILDGLVNDVRKLPYVKIHTGEARLLTVLSNIQMESTNAILQGWPLHMVVADLVEQLGYALREFYALNGGVRVHLIPPWAVQVFILCAVLVVVALLVEWYIVRRKLAVKRSISGIQLNAAKSKTHLMF</sequence>
<keyword evidence="1" id="KW-0472">Membrane</keyword>
<dbReference type="EMBL" id="JPKZ01003105">
    <property type="protein sequence ID" value="KHN73523.1"/>
    <property type="molecule type" value="Genomic_DNA"/>
</dbReference>
<name>A0A0B2UVT4_TOXCA</name>
<accession>A0A0B2UVT4</accession>
<proteinExistence type="predicted"/>
<keyword evidence="4" id="KW-1185">Reference proteome</keyword>
<gene>
    <name evidence="3" type="ORF">Tcan_11721</name>
</gene>
<evidence type="ECO:0000313" key="4">
    <source>
        <dbReference type="Proteomes" id="UP000031036"/>
    </source>
</evidence>
<organism evidence="3 4">
    <name type="scientific">Toxocara canis</name>
    <name type="common">Canine roundworm</name>
    <dbReference type="NCBI Taxonomy" id="6265"/>
    <lineage>
        <taxon>Eukaryota</taxon>
        <taxon>Metazoa</taxon>
        <taxon>Ecdysozoa</taxon>
        <taxon>Nematoda</taxon>
        <taxon>Chromadorea</taxon>
        <taxon>Rhabditida</taxon>
        <taxon>Spirurina</taxon>
        <taxon>Ascaridomorpha</taxon>
        <taxon>Ascaridoidea</taxon>
        <taxon>Toxocaridae</taxon>
        <taxon>Toxocara</taxon>
    </lineage>
</organism>
<evidence type="ECO:0000313" key="3">
    <source>
        <dbReference type="EMBL" id="KHN73523.1"/>
    </source>
</evidence>
<evidence type="ECO:0000256" key="2">
    <source>
        <dbReference type="SAM" id="SignalP"/>
    </source>
</evidence>
<reference evidence="3 4" key="1">
    <citation type="submission" date="2014-11" db="EMBL/GenBank/DDBJ databases">
        <title>Genetic blueprint of the zoonotic pathogen Toxocara canis.</title>
        <authorList>
            <person name="Zhu X.-Q."/>
            <person name="Korhonen P.K."/>
            <person name="Cai H."/>
            <person name="Young N.D."/>
            <person name="Nejsum P."/>
            <person name="von Samson-Himmelstjerna G."/>
            <person name="Boag P.R."/>
            <person name="Tan P."/>
            <person name="Li Q."/>
            <person name="Min J."/>
            <person name="Yang Y."/>
            <person name="Wang X."/>
            <person name="Fang X."/>
            <person name="Hall R.S."/>
            <person name="Hofmann A."/>
            <person name="Sternberg P.W."/>
            <person name="Jex A.R."/>
            <person name="Gasser R.B."/>
        </authorList>
    </citation>
    <scope>NUCLEOTIDE SEQUENCE [LARGE SCALE GENOMIC DNA]</scope>
    <source>
        <strain evidence="3">PN_DK_2014</strain>
    </source>
</reference>
<evidence type="ECO:0000256" key="1">
    <source>
        <dbReference type="SAM" id="Phobius"/>
    </source>
</evidence>